<organism evidence="1 2">
    <name type="scientific">Aspergillus pseudotamarii</name>
    <dbReference type="NCBI Taxonomy" id="132259"/>
    <lineage>
        <taxon>Eukaryota</taxon>
        <taxon>Fungi</taxon>
        <taxon>Dikarya</taxon>
        <taxon>Ascomycota</taxon>
        <taxon>Pezizomycotina</taxon>
        <taxon>Eurotiomycetes</taxon>
        <taxon>Eurotiomycetidae</taxon>
        <taxon>Eurotiales</taxon>
        <taxon>Aspergillaceae</taxon>
        <taxon>Aspergillus</taxon>
        <taxon>Aspergillus subgen. Circumdati</taxon>
    </lineage>
</organism>
<name>A0A5N6SNZ0_ASPPS</name>
<keyword evidence="2" id="KW-1185">Reference proteome</keyword>
<evidence type="ECO:0000313" key="2">
    <source>
        <dbReference type="Proteomes" id="UP000325672"/>
    </source>
</evidence>
<dbReference type="OrthoDB" id="3235083at2759"/>
<dbReference type="GeneID" id="43646737"/>
<evidence type="ECO:0000313" key="1">
    <source>
        <dbReference type="EMBL" id="KAE8135579.1"/>
    </source>
</evidence>
<gene>
    <name evidence="1" type="ORF">BDV38DRAFT_294598</name>
</gene>
<reference evidence="1 2" key="1">
    <citation type="submission" date="2019-04" db="EMBL/GenBank/DDBJ databases">
        <title>Friends and foes A comparative genomics study of 23 Aspergillus species from section Flavi.</title>
        <authorList>
            <consortium name="DOE Joint Genome Institute"/>
            <person name="Kjaerbolling I."/>
            <person name="Vesth T."/>
            <person name="Frisvad J.C."/>
            <person name="Nybo J.L."/>
            <person name="Theobald S."/>
            <person name="Kildgaard S."/>
            <person name="Isbrandt T."/>
            <person name="Kuo A."/>
            <person name="Sato A."/>
            <person name="Lyhne E.K."/>
            <person name="Kogle M.E."/>
            <person name="Wiebenga A."/>
            <person name="Kun R.S."/>
            <person name="Lubbers R.J."/>
            <person name="Makela M.R."/>
            <person name="Barry K."/>
            <person name="Chovatia M."/>
            <person name="Clum A."/>
            <person name="Daum C."/>
            <person name="Haridas S."/>
            <person name="He G."/>
            <person name="LaButti K."/>
            <person name="Lipzen A."/>
            <person name="Mondo S."/>
            <person name="Riley R."/>
            <person name="Salamov A."/>
            <person name="Simmons B.A."/>
            <person name="Magnuson J.K."/>
            <person name="Henrissat B."/>
            <person name="Mortensen U.H."/>
            <person name="Larsen T.O."/>
            <person name="Devries R.P."/>
            <person name="Grigoriev I.V."/>
            <person name="Machida M."/>
            <person name="Baker S.E."/>
            <person name="Andersen M.R."/>
        </authorList>
    </citation>
    <scope>NUCLEOTIDE SEQUENCE [LARGE SCALE GENOMIC DNA]</scope>
    <source>
        <strain evidence="1 2">CBS 117625</strain>
    </source>
</reference>
<dbReference type="EMBL" id="ML743592">
    <property type="protein sequence ID" value="KAE8135579.1"/>
    <property type="molecule type" value="Genomic_DNA"/>
</dbReference>
<sequence length="1166" mass="128559">MIDVAKDGELMTNYVTINPVPAGEVFGAFTDHTKQPAVMSLSEDNILYLIISDPNDEGKVTRVDFGRSSGIVKGEQRKVLAFAVQQALDGTLDICMAVDKPTSGCRFYLLHAIKPEELLQEIPSSKIIDAVNFPIVAHIFMGNKSTAESEAFPLVMISLQPTDRIATTEDLKFVEFRGREAKLKEEWDLPTNPKKILAVELGITSTREGAFILYEDFRGDKHLLFQAFISSTPFAVEPVCPDGAVGLSTFLDPETEKTTLLVAGAAITYFLPHEYQSPKGKGTVMDNLDHVAGLKDIHCSQAQDNLRLWYTTVDDAVYYYTTTTTDLSKGIHIPLLSEGQGGRVSGLLCAQARGEDSNLLVSSLLSVDQDANIYLLQQDSASKVWQQYPFYFSSDKNVKEVEGYMLRFRAIQKNDPEDPDNDDEQEMIVGSWLYLTSSGVVRCFVNGKTATVSPTGDWYQTDAKGVLNILMQTEDATCHQFAVERYRPAEIPGKTSTGERLIEEPVLDPSEKVVGRLKNIKTEEALRALRRQDGTPLIGEDVSPRDVTLAAEAFQHFSDVADEIHLSQKQKREAYKMAVRELNGRAADGEIIPLGWWDDAVDWMNGAWDWLGDKVSDIIDWGVEKIGEVWKFIAKIAGEVFEIVLDTVTAIVKGIVWVFKKVGAFIKDVIEFLGWLFGWGDILDTTDSIVAGFNAALDHGKALLDKPHDTVHDWLEELRGKLKDLLPELQDHDYTEILKNQELRKLFSGNRKQSDDDETKQSVVYNWSAYNFTYGGGTSSAVLEDDSSSLTGVEDELLRLWDTVVDQIQAILNTVVKVGREFVDFFKPGHFDVNTLINKVGTILIDEFVDALKRLADIIFYALSAGISIIKELGNKVIKIPIISWVWENIIARGRPLTLLNFCALLIAIPTTVLYKAVTNSAPPKLKGRVTQETFSDHVTGKGNPSLSKDITNFTLCASSGLELVSEEFSTLGLLADGAFGGMGLGGVPVGFLDQFLNVFDAVSVSFEAISNFVEWPIIRDKTTTGADPATVDLATFNKYSGWALKSANIGSSVIVRVVAKVQKADKATVKKWRAVVAAALSLPTLCLSLTNGIQDAREGEKNEVLIINGFLKAGFTHGKTFGTSIAALNDRLENELLYVALVVKQVCAIALYGLKIVDFGVGLIE</sequence>
<proteinExistence type="predicted"/>
<protein>
    <submittedName>
        <fullName evidence="1">Uncharacterized protein</fullName>
    </submittedName>
</protein>
<dbReference type="RefSeq" id="XP_031911642.1">
    <property type="nucleotide sequence ID" value="XM_032062527.1"/>
</dbReference>
<accession>A0A5N6SNZ0</accession>
<dbReference type="Proteomes" id="UP000325672">
    <property type="component" value="Unassembled WGS sequence"/>
</dbReference>
<dbReference type="AlphaFoldDB" id="A0A5N6SNZ0"/>